<dbReference type="STRING" id="1454003.AW10_03892"/>
<feature type="domain" description="tRNA pseudouridylate synthase B C-terminal" evidence="8">
    <location>
        <begin position="180"/>
        <end position="238"/>
    </location>
</feature>
<dbReference type="InterPro" id="IPR002501">
    <property type="entry name" value="PsdUridine_synth_N"/>
</dbReference>
<comment type="catalytic activity">
    <reaction evidence="1 5">
        <text>uridine(55) in tRNA = pseudouridine(55) in tRNA</text>
        <dbReference type="Rhea" id="RHEA:42532"/>
        <dbReference type="Rhea" id="RHEA-COMP:10101"/>
        <dbReference type="Rhea" id="RHEA-COMP:10102"/>
        <dbReference type="ChEBI" id="CHEBI:65314"/>
        <dbReference type="ChEBI" id="CHEBI:65315"/>
        <dbReference type="EC" id="5.4.99.25"/>
    </reaction>
</comment>
<dbReference type="Gene3D" id="2.30.130.10">
    <property type="entry name" value="PUA domain"/>
    <property type="match status" value="1"/>
</dbReference>
<evidence type="ECO:0000313" key="9">
    <source>
        <dbReference type="EMBL" id="EXI77270.1"/>
    </source>
</evidence>
<dbReference type="InterPro" id="IPR015947">
    <property type="entry name" value="PUA-like_sf"/>
</dbReference>
<comment type="caution">
    <text evidence="9">The sequence shown here is derived from an EMBL/GenBank/DDBJ whole genome shotgun (WGS) entry which is preliminary data.</text>
</comment>
<protein>
    <recommendedName>
        <fullName evidence="5">tRNA pseudouridine synthase B</fullName>
        <ecNumber evidence="5">5.4.99.25</ecNumber>
    </recommendedName>
    <alternativeName>
        <fullName evidence="5">tRNA pseudouridine(55) synthase</fullName>
        <shortName evidence="5">Psi55 synthase</shortName>
    </alternativeName>
    <alternativeName>
        <fullName evidence="5">tRNA pseudouridylate synthase</fullName>
    </alternativeName>
    <alternativeName>
        <fullName evidence="5">tRNA-uridine isomerase</fullName>
    </alternativeName>
</protein>
<dbReference type="InterPro" id="IPR036974">
    <property type="entry name" value="PUA_sf"/>
</dbReference>
<dbReference type="InterPro" id="IPR015240">
    <property type="entry name" value="tRNA_sdUridine_synth_fam1_C"/>
</dbReference>
<dbReference type="EC" id="5.4.99.25" evidence="5"/>
<evidence type="ECO:0000259" key="8">
    <source>
        <dbReference type="Pfam" id="PF16198"/>
    </source>
</evidence>
<comment type="similarity">
    <text evidence="2 5">Belongs to the pseudouridine synthase TruB family. Type 1 subfamily.</text>
</comment>
<name>A0A011PK97_9PROT</name>
<dbReference type="GO" id="GO:1990481">
    <property type="term" value="P:mRNA pseudouridine synthesis"/>
    <property type="evidence" value="ECO:0007669"/>
    <property type="project" value="TreeGrafter"/>
</dbReference>
<feature type="active site" description="Nucleophile" evidence="5">
    <location>
        <position position="47"/>
    </location>
</feature>
<dbReference type="InterPro" id="IPR032819">
    <property type="entry name" value="TruB_C"/>
</dbReference>
<organism evidence="9 10">
    <name type="scientific">Candidatus Accumulibacter appositus</name>
    <dbReference type="NCBI Taxonomy" id="1454003"/>
    <lineage>
        <taxon>Bacteria</taxon>
        <taxon>Pseudomonadati</taxon>
        <taxon>Pseudomonadota</taxon>
        <taxon>Betaproteobacteria</taxon>
        <taxon>Candidatus Accumulibacter</taxon>
    </lineage>
</organism>
<dbReference type="Proteomes" id="UP000021816">
    <property type="component" value="Unassembled WGS sequence"/>
</dbReference>
<accession>A0A011PK97</accession>
<dbReference type="InterPro" id="IPR014780">
    <property type="entry name" value="tRNA_psdUridine_synth_TruB"/>
</dbReference>
<dbReference type="Pfam" id="PF16198">
    <property type="entry name" value="TruB_C_2"/>
    <property type="match status" value="1"/>
</dbReference>
<feature type="domain" description="tRNA pseudouridine synthase II TruB subfamily 1 C-terminal" evidence="7">
    <location>
        <begin position="242"/>
        <end position="295"/>
    </location>
</feature>
<evidence type="ECO:0000256" key="5">
    <source>
        <dbReference type="HAMAP-Rule" id="MF_01080"/>
    </source>
</evidence>
<evidence type="ECO:0000256" key="3">
    <source>
        <dbReference type="ARBA" id="ARBA00022694"/>
    </source>
</evidence>
<keyword evidence="4 5" id="KW-0413">Isomerase</keyword>
<dbReference type="GO" id="GO:0160148">
    <property type="term" value="F:tRNA pseudouridine(55) synthase activity"/>
    <property type="evidence" value="ECO:0007669"/>
    <property type="project" value="UniProtKB-EC"/>
</dbReference>
<comment type="function">
    <text evidence="5">Responsible for synthesis of pseudouridine from uracil-55 in the psi GC loop of transfer RNAs.</text>
</comment>
<dbReference type="InterPro" id="IPR020103">
    <property type="entry name" value="PsdUridine_synth_cat_dom_sf"/>
</dbReference>
<evidence type="ECO:0000313" key="10">
    <source>
        <dbReference type="Proteomes" id="UP000021816"/>
    </source>
</evidence>
<evidence type="ECO:0000256" key="1">
    <source>
        <dbReference type="ARBA" id="ARBA00000385"/>
    </source>
</evidence>
<dbReference type="PANTHER" id="PTHR13767">
    <property type="entry name" value="TRNA-PSEUDOURIDINE SYNTHASE"/>
    <property type="match status" value="1"/>
</dbReference>
<dbReference type="GO" id="GO:0003723">
    <property type="term" value="F:RNA binding"/>
    <property type="evidence" value="ECO:0007669"/>
    <property type="project" value="InterPro"/>
</dbReference>
<dbReference type="HAMAP" id="MF_01080">
    <property type="entry name" value="TruB_bact"/>
    <property type="match status" value="1"/>
</dbReference>
<dbReference type="Gene3D" id="3.30.2350.10">
    <property type="entry name" value="Pseudouridine synthase"/>
    <property type="match status" value="1"/>
</dbReference>
<evidence type="ECO:0000259" key="7">
    <source>
        <dbReference type="Pfam" id="PF09157"/>
    </source>
</evidence>
<dbReference type="GO" id="GO:0031119">
    <property type="term" value="P:tRNA pseudouridine synthesis"/>
    <property type="evidence" value="ECO:0007669"/>
    <property type="project" value="UniProtKB-UniRule"/>
</dbReference>
<evidence type="ECO:0000256" key="4">
    <source>
        <dbReference type="ARBA" id="ARBA00023235"/>
    </source>
</evidence>
<evidence type="ECO:0000256" key="2">
    <source>
        <dbReference type="ARBA" id="ARBA00005642"/>
    </source>
</evidence>
<dbReference type="CDD" id="cd02573">
    <property type="entry name" value="PseudoU_synth_EcTruB"/>
    <property type="match status" value="1"/>
</dbReference>
<dbReference type="NCBIfam" id="TIGR00431">
    <property type="entry name" value="TruB"/>
    <property type="match status" value="1"/>
</dbReference>
<dbReference type="SUPFAM" id="SSF55120">
    <property type="entry name" value="Pseudouridine synthase"/>
    <property type="match status" value="1"/>
</dbReference>
<keyword evidence="3 5" id="KW-0819">tRNA processing</keyword>
<sequence length="298" mass="31882">MTVRKSWRRVDGVLLLDKPTGMTSNSALQAARRLFSAAKGGHTGTLDPLASGLLPLCFGAATKFAVDLLAADKTYEADLLFGVMTDTGDADGSVVERREVAFVASELEAALARFRGPIRQIPPMYSALKRDGKPLYELARQGIEVEREARAVTVHELRLLGFSGDRCRLRVTCSKGTYIRSLAEDLGRALDCGAHLTALRRVAVGDLAVAQAVTLDDLAALSEAVRERCWLLPPDTLLQSLPAVTLDEESATRFANGNPVGGGVAPGKCRVYGLGRLLGLGEVDDQGRVQPRRVIGSA</sequence>
<proteinExistence type="inferred from homology"/>
<dbReference type="Pfam" id="PF09157">
    <property type="entry name" value="TruB-C_2"/>
    <property type="match status" value="1"/>
</dbReference>
<feature type="domain" description="Pseudouridine synthase II N-terminal" evidence="6">
    <location>
        <begin position="32"/>
        <end position="179"/>
    </location>
</feature>
<dbReference type="Pfam" id="PF01509">
    <property type="entry name" value="TruB_N"/>
    <property type="match status" value="1"/>
</dbReference>
<dbReference type="PANTHER" id="PTHR13767:SF2">
    <property type="entry name" value="PSEUDOURIDYLATE SYNTHASE TRUB1"/>
    <property type="match status" value="1"/>
</dbReference>
<gene>
    <name evidence="5 9" type="primary">truB</name>
    <name evidence="9" type="ORF">AW10_03892</name>
</gene>
<dbReference type="AlphaFoldDB" id="A0A011PK97"/>
<dbReference type="SUPFAM" id="SSF88697">
    <property type="entry name" value="PUA domain-like"/>
    <property type="match status" value="1"/>
</dbReference>
<dbReference type="PATRIC" id="fig|1454003.3.peg.3954"/>
<dbReference type="EMBL" id="JEMX01000107">
    <property type="protein sequence ID" value="EXI77270.1"/>
    <property type="molecule type" value="Genomic_DNA"/>
</dbReference>
<reference evidence="9 10" key="1">
    <citation type="submission" date="2014-02" db="EMBL/GenBank/DDBJ databases">
        <title>Expanding our view of genomic diversity in Candidatus Accumulibacter clades.</title>
        <authorList>
            <person name="Skennerton C.T."/>
            <person name="Barr J.J."/>
            <person name="Slater F.R."/>
            <person name="Bond P.L."/>
            <person name="Tyson G.W."/>
        </authorList>
    </citation>
    <scope>NUCLEOTIDE SEQUENCE [LARGE SCALE GENOMIC DNA]</scope>
    <source>
        <strain evidence="10">BA-92</strain>
    </source>
</reference>
<evidence type="ECO:0000259" key="6">
    <source>
        <dbReference type="Pfam" id="PF01509"/>
    </source>
</evidence>